<dbReference type="Proteomes" id="UP001229313">
    <property type="component" value="Chromosome"/>
</dbReference>
<proteinExistence type="predicted"/>
<keyword evidence="2" id="KW-1185">Reference proteome</keyword>
<evidence type="ECO:0000313" key="2">
    <source>
        <dbReference type="Proteomes" id="UP001229313"/>
    </source>
</evidence>
<gene>
    <name evidence="1" type="ORF">RDV84_06745</name>
</gene>
<accession>A0ABY9PBS2</accession>
<organism evidence="1 2">
    <name type="scientific">Lysobacter yananisis</name>
    <dbReference type="NCBI Taxonomy" id="1003114"/>
    <lineage>
        <taxon>Bacteria</taxon>
        <taxon>Pseudomonadati</taxon>
        <taxon>Pseudomonadota</taxon>
        <taxon>Gammaproteobacteria</taxon>
        <taxon>Lysobacterales</taxon>
        <taxon>Lysobacteraceae</taxon>
        <taxon>Lysobacter</taxon>
    </lineage>
</organism>
<dbReference type="EMBL" id="CP133568">
    <property type="protein sequence ID" value="WMT04522.1"/>
    <property type="molecule type" value="Genomic_DNA"/>
</dbReference>
<evidence type="ECO:0008006" key="3">
    <source>
        <dbReference type="Google" id="ProtNLM"/>
    </source>
</evidence>
<protein>
    <recommendedName>
        <fullName evidence="3">Lipoprotein</fullName>
    </recommendedName>
</protein>
<sequence length="583" mass="62392">MSTLRSLTLGAGLALAAGAVYLLYPPAAGSAVPTAGDGPLPFELAPPVVEDMLITPTPQSSQGDALLQLIYAKGQDLPAQIPFNAGDQPVTLRRDDKNPQLYSAPIAFDFDGFVAEQAERQKQAGQQLTVPTFVNRQFLGESPVAFLDPQVLRQQIQLQVPIRIPFPVVLGPSALVRPERSLLITDPRVVEDPTRTFDVCTGAGNPNGAWTFKRLMTNMANQPVSGVHPSDFVKNWLLSWGSSTTVNTFPAAARPQVVSQTLGSWPLDGAGKLNLDQSPFRLLAIVNRMDLRTNSAYGGGNAGEGRFVFGMVRRNANGTCTAVDDLIILEYKIPIAGCANVRSYARQWGALGGLALGSAAYNSALQNVTDRFTAANAAPGMPNNSAISQVRTNEFLQNPWELREYFIPRGGNQLTITTAKQTPHHSLNGSSLLASYINANEAAILAGTHVVPLSYLGQPMLTGTVRNTQTVWNAPGIVNNNARHIVSRDTCDSCHGRETQTRFVHIGPRNPGTASPLSRFLIGNGSLTSPGTFSIPDPVAGSPLRSYGDLFARQSKLAALQNNLCLSGAVFEEAIRAPLLATH</sequence>
<dbReference type="RefSeq" id="WP_309152864.1">
    <property type="nucleotide sequence ID" value="NZ_CP133568.1"/>
</dbReference>
<evidence type="ECO:0000313" key="1">
    <source>
        <dbReference type="EMBL" id="WMT04522.1"/>
    </source>
</evidence>
<name>A0ABY9PBS2_9GAMM</name>
<reference evidence="1 2" key="1">
    <citation type="submission" date="2023-08" db="EMBL/GenBank/DDBJ databases">
        <title>The whole genome sequence of Lysobacter yananisis.</title>
        <authorList>
            <person name="Sun H."/>
        </authorList>
    </citation>
    <scope>NUCLEOTIDE SEQUENCE [LARGE SCALE GENOMIC DNA]</scope>
    <source>
        <strain evidence="1 2">SNNU513</strain>
    </source>
</reference>